<protein>
    <recommendedName>
        <fullName evidence="4">Secreted protein</fullName>
    </recommendedName>
</protein>
<evidence type="ECO:0000313" key="3">
    <source>
        <dbReference type="Proteomes" id="UP001200034"/>
    </source>
</evidence>
<evidence type="ECO:0000313" key="2">
    <source>
        <dbReference type="EMBL" id="KAH8387197.1"/>
    </source>
</evidence>
<name>A0AAD4KD88_9MUSC</name>
<evidence type="ECO:0000256" key="1">
    <source>
        <dbReference type="SAM" id="SignalP"/>
    </source>
</evidence>
<accession>A0AAD4KD88</accession>
<keyword evidence="1" id="KW-0732">Signal</keyword>
<dbReference type="EMBL" id="JAJJHW010000095">
    <property type="protein sequence ID" value="KAH8387197.1"/>
    <property type="molecule type" value="Genomic_DNA"/>
</dbReference>
<comment type="caution">
    <text evidence="2">The sequence shown here is derived from an EMBL/GenBank/DDBJ whole genome shotgun (WGS) entry which is preliminary data.</text>
</comment>
<feature type="chain" id="PRO_5041928079" description="Secreted protein" evidence="1">
    <location>
        <begin position="47"/>
        <end position="225"/>
    </location>
</feature>
<proteinExistence type="predicted"/>
<gene>
    <name evidence="2" type="ORF">KR093_005447</name>
</gene>
<evidence type="ECO:0008006" key="4">
    <source>
        <dbReference type="Google" id="ProtNLM"/>
    </source>
</evidence>
<reference evidence="2" key="1">
    <citation type="journal article" date="2021" name="Mol. Ecol. Resour.">
        <title>Phylogenomic analyses of the genus Drosophila reveals genomic signals of climate adaptation.</title>
        <authorList>
            <person name="Li F."/>
            <person name="Rane R.V."/>
            <person name="Luria V."/>
            <person name="Xiong Z."/>
            <person name="Chen J."/>
            <person name="Li Z."/>
            <person name="Catullo R.A."/>
            <person name="Griffin P.C."/>
            <person name="Schiffer M."/>
            <person name="Pearce S."/>
            <person name="Lee S.F."/>
            <person name="McElroy K."/>
            <person name="Stocker A."/>
            <person name="Shirriffs J."/>
            <person name="Cockerell F."/>
            <person name="Coppin C."/>
            <person name="Sgro C.M."/>
            <person name="Karger A."/>
            <person name="Cain J.W."/>
            <person name="Weber J.A."/>
            <person name="Santpere G."/>
            <person name="Kirschner M.W."/>
            <person name="Hoffmann A.A."/>
            <person name="Oakeshott J.G."/>
            <person name="Zhang G."/>
        </authorList>
    </citation>
    <scope>NUCLEOTIDE SEQUENCE</scope>
    <source>
        <strain evidence="2">BGI-SZ-2011g</strain>
    </source>
</reference>
<keyword evidence="3" id="KW-1185">Reference proteome</keyword>
<organism evidence="2 3">
    <name type="scientific">Drosophila rubida</name>
    <dbReference type="NCBI Taxonomy" id="30044"/>
    <lineage>
        <taxon>Eukaryota</taxon>
        <taxon>Metazoa</taxon>
        <taxon>Ecdysozoa</taxon>
        <taxon>Arthropoda</taxon>
        <taxon>Hexapoda</taxon>
        <taxon>Insecta</taxon>
        <taxon>Pterygota</taxon>
        <taxon>Neoptera</taxon>
        <taxon>Endopterygota</taxon>
        <taxon>Diptera</taxon>
        <taxon>Brachycera</taxon>
        <taxon>Muscomorpha</taxon>
        <taxon>Ephydroidea</taxon>
        <taxon>Drosophilidae</taxon>
        <taxon>Drosophila</taxon>
    </lineage>
</organism>
<feature type="signal peptide" evidence="1">
    <location>
        <begin position="1"/>
        <end position="46"/>
    </location>
</feature>
<sequence length="225" mass="24937">MGQWDLYKTAIRLSQLSQFRLSANMKAITLCLLVLVSASCLLSAQANTAGPYAVSLEDMDLDAFEGLLDDDYTDFEAHCLRGIRKVFKAVLKTLRGVNCTMKQVTMILEATTNYLDAIDACGTKAPKDVLAIVDSCKAIQNMCYQIIHLNSELCGPDTDDEDKMSSKKCSWQLFKALMKLTRKINKTLKQITNLPTDTSSCFLDATTDVKNSFNSFQPNVKACSN</sequence>
<dbReference type="Proteomes" id="UP001200034">
    <property type="component" value="Unassembled WGS sequence"/>
</dbReference>
<dbReference type="AlphaFoldDB" id="A0AAD4KD88"/>